<dbReference type="EMBL" id="JPMD01000009">
    <property type="protein sequence ID" value="KEZ87670.1"/>
    <property type="molecule type" value="Genomic_DNA"/>
</dbReference>
<keyword evidence="2" id="KW-1003">Cell membrane</keyword>
<evidence type="ECO:0000256" key="5">
    <source>
        <dbReference type="ARBA" id="ARBA00023136"/>
    </source>
</evidence>
<organism evidence="7 8">
    <name type="scientific">Clostridium sulfidigenes</name>
    <dbReference type="NCBI Taxonomy" id="318464"/>
    <lineage>
        <taxon>Bacteria</taxon>
        <taxon>Bacillati</taxon>
        <taxon>Bacillota</taxon>
        <taxon>Clostridia</taxon>
        <taxon>Eubacteriales</taxon>
        <taxon>Clostridiaceae</taxon>
        <taxon>Clostridium</taxon>
    </lineage>
</organism>
<dbReference type="eggNOG" id="ENOG503240U">
    <property type="taxonomic scope" value="Bacteria"/>
</dbReference>
<name>A0A084JFD6_9CLOT</name>
<dbReference type="GO" id="GO:0005886">
    <property type="term" value="C:plasma membrane"/>
    <property type="evidence" value="ECO:0007669"/>
    <property type="project" value="UniProtKB-SubCell"/>
</dbReference>
<dbReference type="Pfam" id="PF04277">
    <property type="entry name" value="OAD_gamma"/>
    <property type="match status" value="1"/>
</dbReference>
<dbReference type="AlphaFoldDB" id="A0A084JFD6"/>
<dbReference type="GO" id="GO:0015081">
    <property type="term" value="F:sodium ion transmembrane transporter activity"/>
    <property type="evidence" value="ECO:0007669"/>
    <property type="project" value="InterPro"/>
</dbReference>
<keyword evidence="3 6" id="KW-0812">Transmembrane</keyword>
<reference evidence="7 8" key="1">
    <citation type="submission" date="2014-07" db="EMBL/GenBank/DDBJ databases">
        <title>Draft genome of Clostridium sulfidigenes 113A isolated from sediments associated with methane hydrate from Krishna Godavari basin.</title>
        <authorList>
            <person name="Honkalas V.S."/>
            <person name="Dabir A.P."/>
            <person name="Arora P."/>
            <person name="Dhakephalkar P.K."/>
        </authorList>
    </citation>
    <scope>NUCLEOTIDE SEQUENCE [LARGE SCALE GENOMIC DNA]</scope>
    <source>
        <strain evidence="7 8">113A</strain>
    </source>
</reference>
<dbReference type="RefSeq" id="WP_035130749.1">
    <property type="nucleotide sequence ID" value="NZ_JPMD01000009.1"/>
</dbReference>
<evidence type="ECO:0000256" key="1">
    <source>
        <dbReference type="ARBA" id="ARBA00004236"/>
    </source>
</evidence>
<proteinExistence type="predicted"/>
<dbReference type="GO" id="GO:0036376">
    <property type="term" value="P:sodium ion export across plasma membrane"/>
    <property type="evidence" value="ECO:0007669"/>
    <property type="project" value="InterPro"/>
</dbReference>
<evidence type="ECO:0000256" key="6">
    <source>
        <dbReference type="SAM" id="Phobius"/>
    </source>
</evidence>
<sequence>MKETLFRNFTLDNLSFALGVSAIAMIIVFGVLIALMLIIKLQSFLLGRDYKKKSNTNDEPKEESITVSEVDNTVQAVDINKEYELVAAIMASLSAHTGKSLDELNIKSIKRINNNSSWRSASIK</sequence>
<evidence type="ECO:0000313" key="7">
    <source>
        <dbReference type="EMBL" id="KEZ87670.1"/>
    </source>
</evidence>
<evidence type="ECO:0000313" key="8">
    <source>
        <dbReference type="Proteomes" id="UP000028542"/>
    </source>
</evidence>
<protein>
    <recommendedName>
        <fullName evidence="9">Oxaloacetate decarboxylase gamma chain</fullName>
    </recommendedName>
</protein>
<dbReference type="STRING" id="318464.IO99_04525"/>
<dbReference type="Proteomes" id="UP000028542">
    <property type="component" value="Unassembled WGS sequence"/>
</dbReference>
<keyword evidence="4 6" id="KW-1133">Transmembrane helix</keyword>
<comment type="caution">
    <text evidence="7">The sequence shown here is derived from an EMBL/GenBank/DDBJ whole genome shotgun (WGS) entry which is preliminary data.</text>
</comment>
<evidence type="ECO:0000256" key="3">
    <source>
        <dbReference type="ARBA" id="ARBA00022692"/>
    </source>
</evidence>
<feature type="transmembrane region" description="Helical" evidence="6">
    <location>
        <begin position="16"/>
        <end position="39"/>
    </location>
</feature>
<keyword evidence="5 6" id="KW-0472">Membrane</keyword>
<accession>A0A084JFD6</accession>
<evidence type="ECO:0000256" key="4">
    <source>
        <dbReference type="ARBA" id="ARBA00022989"/>
    </source>
</evidence>
<evidence type="ECO:0000256" key="2">
    <source>
        <dbReference type="ARBA" id="ARBA00022475"/>
    </source>
</evidence>
<comment type="subcellular location">
    <subcellularLocation>
        <location evidence="1">Cell membrane</location>
    </subcellularLocation>
</comment>
<dbReference type="InterPro" id="IPR005899">
    <property type="entry name" value="Na_pump_deCOase"/>
</dbReference>
<gene>
    <name evidence="7" type="ORF">IO99_04525</name>
</gene>
<keyword evidence="8" id="KW-1185">Reference proteome</keyword>
<evidence type="ECO:0008006" key="9">
    <source>
        <dbReference type="Google" id="ProtNLM"/>
    </source>
</evidence>